<protein>
    <submittedName>
        <fullName evidence="2">Uncharacterized protein</fullName>
    </submittedName>
</protein>
<evidence type="ECO:0000313" key="2">
    <source>
        <dbReference type="EMBL" id="CAF4472028.1"/>
    </source>
</evidence>
<proteinExistence type="predicted"/>
<dbReference type="AlphaFoldDB" id="A0A8S2X0U0"/>
<accession>A0A8S2X0U0</accession>
<comment type="caution">
    <text evidence="2">The sequence shown here is derived from an EMBL/GenBank/DDBJ whole genome shotgun (WGS) entry which is preliminary data.</text>
</comment>
<dbReference type="Proteomes" id="UP000682733">
    <property type="component" value="Unassembled WGS sequence"/>
</dbReference>
<feature type="non-terminal residue" evidence="2">
    <location>
        <position position="1"/>
    </location>
</feature>
<feature type="compositionally biased region" description="Polar residues" evidence="1">
    <location>
        <begin position="32"/>
        <end position="43"/>
    </location>
</feature>
<sequence length="114" mass="13454">LYRHTDSHELYVDPFDSRYNSSDDHEEEAEKTNFQPATPGTTLGTVRKHCFHDQHMRDFACYRQNTAYRFLENYTKRIQGNMEETLLKGNDSSFEAHEQIFGGEEIMWPEDGEI</sequence>
<organism evidence="2 3">
    <name type="scientific">Didymodactylos carnosus</name>
    <dbReference type="NCBI Taxonomy" id="1234261"/>
    <lineage>
        <taxon>Eukaryota</taxon>
        <taxon>Metazoa</taxon>
        <taxon>Spiralia</taxon>
        <taxon>Gnathifera</taxon>
        <taxon>Rotifera</taxon>
        <taxon>Eurotatoria</taxon>
        <taxon>Bdelloidea</taxon>
        <taxon>Philodinida</taxon>
        <taxon>Philodinidae</taxon>
        <taxon>Didymodactylos</taxon>
    </lineage>
</organism>
<dbReference type="EMBL" id="CAJOBA010088020">
    <property type="protein sequence ID" value="CAF4472028.1"/>
    <property type="molecule type" value="Genomic_DNA"/>
</dbReference>
<feature type="region of interest" description="Disordered" evidence="1">
    <location>
        <begin position="13"/>
        <end position="43"/>
    </location>
</feature>
<name>A0A8S2X0U0_9BILA</name>
<evidence type="ECO:0000313" key="3">
    <source>
        <dbReference type="Proteomes" id="UP000682733"/>
    </source>
</evidence>
<gene>
    <name evidence="2" type="ORF">TMI583_LOCUS46743</name>
</gene>
<evidence type="ECO:0000256" key="1">
    <source>
        <dbReference type="SAM" id="MobiDB-lite"/>
    </source>
</evidence>
<reference evidence="2" key="1">
    <citation type="submission" date="2021-02" db="EMBL/GenBank/DDBJ databases">
        <authorList>
            <person name="Nowell W R."/>
        </authorList>
    </citation>
    <scope>NUCLEOTIDE SEQUENCE</scope>
</reference>